<evidence type="ECO:0000313" key="9">
    <source>
        <dbReference type="Proteomes" id="UP001172101"/>
    </source>
</evidence>
<evidence type="ECO:0000313" key="8">
    <source>
        <dbReference type="EMBL" id="KAK0709362.1"/>
    </source>
</evidence>
<dbReference type="RefSeq" id="XP_060292666.1">
    <property type="nucleotide sequence ID" value="XM_060434825.1"/>
</dbReference>
<dbReference type="GO" id="GO:0008270">
    <property type="term" value="F:zinc ion binding"/>
    <property type="evidence" value="ECO:0007669"/>
    <property type="project" value="UniProtKB-KW"/>
</dbReference>
<dbReference type="SUPFAM" id="SSF57667">
    <property type="entry name" value="beta-beta-alpha zinc fingers"/>
    <property type="match status" value="1"/>
</dbReference>
<keyword evidence="2" id="KW-0677">Repeat</keyword>
<dbReference type="PROSITE" id="PS50157">
    <property type="entry name" value="ZINC_FINGER_C2H2_2"/>
    <property type="match status" value="2"/>
</dbReference>
<evidence type="ECO:0000256" key="2">
    <source>
        <dbReference type="ARBA" id="ARBA00022737"/>
    </source>
</evidence>
<feature type="compositionally biased region" description="Polar residues" evidence="6">
    <location>
        <begin position="161"/>
        <end position="172"/>
    </location>
</feature>
<dbReference type="Proteomes" id="UP001172101">
    <property type="component" value="Unassembled WGS sequence"/>
</dbReference>
<dbReference type="Gene3D" id="3.30.160.60">
    <property type="entry name" value="Classic Zinc Finger"/>
    <property type="match status" value="1"/>
</dbReference>
<dbReference type="PROSITE" id="PS00028">
    <property type="entry name" value="ZINC_FINGER_C2H2_1"/>
    <property type="match status" value="2"/>
</dbReference>
<dbReference type="InterPro" id="IPR013087">
    <property type="entry name" value="Znf_C2H2_type"/>
</dbReference>
<feature type="region of interest" description="Disordered" evidence="6">
    <location>
        <begin position="161"/>
        <end position="193"/>
    </location>
</feature>
<evidence type="ECO:0000256" key="3">
    <source>
        <dbReference type="ARBA" id="ARBA00022771"/>
    </source>
</evidence>
<name>A0AA40A4Z4_9PEZI</name>
<evidence type="ECO:0000259" key="7">
    <source>
        <dbReference type="PROSITE" id="PS50157"/>
    </source>
</evidence>
<keyword evidence="9" id="KW-1185">Reference proteome</keyword>
<organism evidence="8 9">
    <name type="scientific">Lasiosphaeria miniovina</name>
    <dbReference type="NCBI Taxonomy" id="1954250"/>
    <lineage>
        <taxon>Eukaryota</taxon>
        <taxon>Fungi</taxon>
        <taxon>Dikarya</taxon>
        <taxon>Ascomycota</taxon>
        <taxon>Pezizomycotina</taxon>
        <taxon>Sordariomycetes</taxon>
        <taxon>Sordariomycetidae</taxon>
        <taxon>Sordariales</taxon>
        <taxon>Lasiosphaeriaceae</taxon>
        <taxon>Lasiosphaeria</taxon>
    </lineage>
</organism>
<dbReference type="AlphaFoldDB" id="A0AA40A4Z4"/>
<reference evidence="8" key="1">
    <citation type="submission" date="2023-06" db="EMBL/GenBank/DDBJ databases">
        <title>Genome-scale phylogeny and comparative genomics of the fungal order Sordariales.</title>
        <authorList>
            <consortium name="Lawrence Berkeley National Laboratory"/>
            <person name="Hensen N."/>
            <person name="Bonometti L."/>
            <person name="Westerberg I."/>
            <person name="Brannstrom I.O."/>
            <person name="Guillou S."/>
            <person name="Cros-Aarteil S."/>
            <person name="Calhoun S."/>
            <person name="Haridas S."/>
            <person name="Kuo A."/>
            <person name="Mondo S."/>
            <person name="Pangilinan J."/>
            <person name="Riley R."/>
            <person name="LaButti K."/>
            <person name="Andreopoulos B."/>
            <person name="Lipzen A."/>
            <person name="Chen C."/>
            <person name="Yanf M."/>
            <person name="Daum C."/>
            <person name="Ng V."/>
            <person name="Clum A."/>
            <person name="Steindorff A."/>
            <person name="Ohm R."/>
            <person name="Martin F."/>
            <person name="Silar P."/>
            <person name="Natvig D."/>
            <person name="Lalanne C."/>
            <person name="Gautier V."/>
            <person name="Ament-velasquez S.L."/>
            <person name="Kruys A."/>
            <person name="Hutchinson M.I."/>
            <person name="Powell A.J."/>
            <person name="Barry K."/>
            <person name="Miller A.N."/>
            <person name="Grigoriev I.V."/>
            <person name="Debuchy R."/>
            <person name="Gladieux P."/>
            <person name="Thoren M.H."/>
            <person name="Johannesson H."/>
        </authorList>
    </citation>
    <scope>NUCLEOTIDE SEQUENCE</scope>
    <source>
        <strain evidence="8">SMH2392-1A</strain>
    </source>
</reference>
<feature type="domain" description="C2H2-type" evidence="7">
    <location>
        <begin position="228"/>
        <end position="257"/>
    </location>
</feature>
<keyword evidence="3 5" id="KW-0863">Zinc-finger</keyword>
<evidence type="ECO:0000256" key="4">
    <source>
        <dbReference type="ARBA" id="ARBA00022833"/>
    </source>
</evidence>
<feature type="domain" description="C2H2-type" evidence="7">
    <location>
        <begin position="202"/>
        <end position="229"/>
    </location>
</feature>
<feature type="region of interest" description="Disordered" evidence="6">
    <location>
        <begin position="62"/>
        <end position="88"/>
    </location>
</feature>
<dbReference type="SMART" id="SM00355">
    <property type="entry name" value="ZnF_C2H2"/>
    <property type="match status" value="3"/>
</dbReference>
<keyword evidence="4" id="KW-0862">Zinc</keyword>
<protein>
    <recommendedName>
        <fullName evidence="7">C2H2-type domain-containing protein</fullName>
    </recommendedName>
</protein>
<comment type="caution">
    <text evidence="8">The sequence shown here is derived from an EMBL/GenBank/DDBJ whole genome shotgun (WGS) entry which is preliminary data.</text>
</comment>
<accession>A0AA40A4Z4</accession>
<gene>
    <name evidence="8" type="ORF">B0T26DRAFT_403602</name>
</gene>
<evidence type="ECO:0000256" key="6">
    <source>
        <dbReference type="SAM" id="MobiDB-lite"/>
    </source>
</evidence>
<proteinExistence type="predicted"/>
<dbReference type="EMBL" id="JAUIRO010000006">
    <property type="protein sequence ID" value="KAK0709362.1"/>
    <property type="molecule type" value="Genomic_DNA"/>
</dbReference>
<dbReference type="GeneID" id="85318095"/>
<evidence type="ECO:0000256" key="1">
    <source>
        <dbReference type="ARBA" id="ARBA00022723"/>
    </source>
</evidence>
<dbReference type="PANTHER" id="PTHR24409">
    <property type="entry name" value="ZINC FINGER PROTEIN 142"/>
    <property type="match status" value="1"/>
</dbReference>
<feature type="compositionally biased region" description="Basic and acidic residues" evidence="6">
    <location>
        <begin position="63"/>
        <end position="72"/>
    </location>
</feature>
<keyword evidence="1" id="KW-0479">Metal-binding</keyword>
<sequence>MASRAGLATCLDSGSEAKQVEAGISLGSSDIPWDVGPTFIYWPLQKLDALTRREPSRAIQDMHNPRLEKDQDPVDSSPPTLDLLSGPVSDPVQKANAWGNPVSLTQDYDETWSLFQPQHELDDGTGWSEYAFQDSFELYRESPLFYVEHFRAPFDSRPPSLASTVASTPTLDHNSRPGSRRCHKSPLASPLAWPRASSPKRWVCTKCDKDFNEKNCLRKHLRSHIRPYSCPTCKKDFSFTKDLRRHQLTRGHGGHDVMELLSCPSEGCGFKFKACRRDTYKRHCRLVHDARPGEKTRRKVGESTFERDI</sequence>
<evidence type="ECO:0000256" key="5">
    <source>
        <dbReference type="PROSITE-ProRule" id="PRU00042"/>
    </source>
</evidence>
<dbReference type="InterPro" id="IPR036236">
    <property type="entry name" value="Znf_C2H2_sf"/>
</dbReference>